<protein>
    <submittedName>
        <fullName evidence="1">Uncharacterized protein</fullName>
    </submittedName>
</protein>
<reference evidence="1" key="1">
    <citation type="submission" date="2023-06" db="EMBL/GenBank/DDBJ databases">
        <authorList>
            <consortium name="Lawrence Berkeley National Laboratory"/>
            <person name="Ahrendt S."/>
            <person name="Sahu N."/>
            <person name="Indic B."/>
            <person name="Wong-Bajracharya J."/>
            <person name="Merenyi Z."/>
            <person name="Ke H.-M."/>
            <person name="Monk M."/>
            <person name="Kocsube S."/>
            <person name="Drula E."/>
            <person name="Lipzen A."/>
            <person name="Balint B."/>
            <person name="Henrissat B."/>
            <person name="Andreopoulos B."/>
            <person name="Martin F.M."/>
            <person name="Harder C.B."/>
            <person name="Rigling D."/>
            <person name="Ford K.L."/>
            <person name="Foster G.D."/>
            <person name="Pangilinan J."/>
            <person name="Papanicolaou A."/>
            <person name="Barry K."/>
            <person name="LaButti K."/>
            <person name="Viragh M."/>
            <person name="Koriabine M."/>
            <person name="Yan M."/>
            <person name="Riley R."/>
            <person name="Champramary S."/>
            <person name="Plett K.L."/>
            <person name="Tsai I.J."/>
            <person name="Slot J."/>
            <person name="Sipos G."/>
            <person name="Plett J."/>
            <person name="Nagy L.G."/>
            <person name="Grigoriev I.V."/>
        </authorList>
    </citation>
    <scope>NUCLEOTIDE SEQUENCE</scope>
    <source>
        <strain evidence="1">FPL87.14</strain>
    </source>
</reference>
<organism evidence="1 2">
    <name type="scientific">Armillaria borealis</name>
    <dbReference type="NCBI Taxonomy" id="47425"/>
    <lineage>
        <taxon>Eukaryota</taxon>
        <taxon>Fungi</taxon>
        <taxon>Dikarya</taxon>
        <taxon>Basidiomycota</taxon>
        <taxon>Agaricomycotina</taxon>
        <taxon>Agaricomycetes</taxon>
        <taxon>Agaricomycetidae</taxon>
        <taxon>Agaricales</taxon>
        <taxon>Marasmiineae</taxon>
        <taxon>Physalacriaceae</taxon>
        <taxon>Armillaria</taxon>
    </lineage>
</organism>
<name>A0AA39MQL4_9AGAR</name>
<keyword evidence="2" id="KW-1185">Reference proteome</keyword>
<dbReference type="Pfam" id="PF18951">
    <property type="entry name" value="DUF5695"/>
    <property type="match status" value="1"/>
</dbReference>
<comment type="caution">
    <text evidence="1">The sequence shown here is derived from an EMBL/GenBank/DDBJ whole genome shotgun (WGS) entry which is preliminary data.</text>
</comment>
<evidence type="ECO:0000313" key="1">
    <source>
        <dbReference type="EMBL" id="KAK0443461.1"/>
    </source>
</evidence>
<evidence type="ECO:0000313" key="2">
    <source>
        <dbReference type="Proteomes" id="UP001175226"/>
    </source>
</evidence>
<gene>
    <name evidence="1" type="ORF">EV421DRAFT_1803881</name>
</gene>
<proteinExistence type="predicted"/>
<dbReference type="AlphaFoldDB" id="A0AA39MQL4"/>
<sequence>MEESFKASSGRSTTTSLVKYAPTDLRVHRLPGRLIHSWADTLKWNGHSGDYGPNFSSHSMGIRMYLIEHPDFGLQAFGGTVTSPLPRLCRYKSKILAVHCTDCRDVETGRWGVHHNPVGSGAAAPGRRMED</sequence>
<dbReference type="Proteomes" id="UP001175226">
    <property type="component" value="Unassembled WGS sequence"/>
</dbReference>
<dbReference type="EMBL" id="JAUEPT010000022">
    <property type="protein sequence ID" value="KAK0443461.1"/>
    <property type="molecule type" value="Genomic_DNA"/>
</dbReference>
<dbReference type="InterPro" id="IPR043750">
    <property type="entry name" value="DUF5695"/>
</dbReference>
<accession>A0AA39MQL4</accession>